<feature type="region of interest" description="Disordered" evidence="3">
    <location>
        <begin position="176"/>
        <end position="207"/>
    </location>
</feature>
<dbReference type="STRING" id="645134.A0A0L0HGA9"/>
<dbReference type="GO" id="GO:0051604">
    <property type="term" value="P:protein maturation"/>
    <property type="evidence" value="ECO:0007669"/>
    <property type="project" value="TreeGrafter"/>
</dbReference>
<dbReference type="InterPro" id="IPR029055">
    <property type="entry name" value="Ntn_hydrolases_N"/>
</dbReference>
<dbReference type="PANTHER" id="PTHR10188:SF8">
    <property type="entry name" value="THREONINE ASPARTASE 1"/>
    <property type="match status" value="1"/>
</dbReference>
<protein>
    <submittedName>
        <fullName evidence="4">Uncharacterized protein</fullName>
    </submittedName>
</protein>
<dbReference type="Proteomes" id="UP000053201">
    <property type="component" value="Unassembled WGS sequence"/>
</dbReference>
<dbReference type="RefSeq" id="XP_016608560.1">
    <property type="nucleotide sequence ID" value="XM_016753071.1"/>
</dbReference>
<organism evidence="4 5">
    <name type="scientific">Spizellomyces punctatus (strain DAOM BR117)</name>
    <dbReference type="NCBI Taxonomy" id="645134"/>
    <lineage>
        <taxon>Eukaryota</taxon>
        <taxon>Fungi</taxon>
        <taxon>Fungi incertae sedis</taxon>
        <taxon>Chytridiomycota</taxon>
        <taxon>Chytridiomycota incertae sedis</taxon>
        <taxon>Chytridiomycetes</taxon>
        <taxon>Spizellomycetales</taxon>
        <taxon>Spizellomycetaceae</taxon>
        <taxon>Spizellomyces</taxon>
    </lineage>
</organism>
<accession>A0A0L0HGA9</accession>
<dbReference type="eggNOG" id="KOG1592">
    <property type="taxonomic scope" value="Eukaryota"/>
</dbReference>
<reference evidence="4 5" key="1">
    <citation type="submission" date="2009-08" db="EMBL/GenBank/DDBJ databases">
        <title>The Genome Sequence of Spizellomyces punctatus strain DAOM BR117.</title>
        <authorList>
            <consortium name="The Broad Institute Genome Sequencing Platform"/>
            <person name="Russ C."/>
            <person name="Cuomo C."/>
            <person name="Shea T."/>
            <person name="Young S.K."/>
            <person name="Zeng Q."/>
            <person name="Koehrsen M."/>
            <person name="Haas B."/>
            <person name="Borodovsky M."/>
            <person name="Guigo R."/>
            <person name="Alvarado L."/>
            <person name="Berlin A."/>
            <person name="Bochicchio J."/>
            <person name="Borenstein D."/>
            <person name="Chapman S."/>
            <person name="Chen Z."/>
            <person name="Engels R."/>
            <person name="Freedman E."/>
            <person name="Gellesch M."/>
            <person name="Goldberg J."/>
            <person name="Griggs A."/>
            <person name="Gujja S."/>
            <person name="Heiman D."/>
            <person name="Hepburn T."/>
            <person name="Howarth C."/>
            <person name="Jen D."/>
            <person name="Larson L."/>
            <person name="Lewis B."/>
            <person name="Mehta T."/>
            <person name="Park D."/>
            <person name="Pearson M."/>
            <person name="Roberts A."/>
            <person name="Saif S."/>
            <person name="Shenoy N."/>
            <person name="Sisk P."/>
            <person name="Stolte C."/>
            <person name="Sykes S."/>
            <person name="Thomson T."/>
            <person name="Walk T."/>
            <person name="White J."/>
            <person name="Yandava C."/>
            <person name="Burger G."/>
            <person name="Gray M.W."/>
            <person name="Holland P.W.H."/>
            <person name="King N."/>
            <person name="Lang F.B.F."/>
            <person name="Roger A.J."/>
            <person name="Ruiz-Trillo I."/>
            <person name="Lander E."/>
            <person name="Nusbaum C."/>
        </authorList>
    </citation>
    <scope>NUCLEOTIDE SEQUENCE [LARGE SCALE GENOMIC DNA]</scope>
    <source>
        <strain evidence="4 5">DAOM BR117</strain>
    </source>
</reference>
<feature type="non-terminal residue" evidence="4">
    <location>
        <position position="1"/>
    </location>
</feature>
<dbReference type="VEuPathDB" id="FungiDB:SPPG_04831"/>
<keyword evidence="5" id="KW-1185">Reference proteome</keyword>
<dbReference type="InParanoid" id="A0A0L0HGA9"/>
<dbReference type="OrthoDB" id="2262349at2759"/>
<evidence type="ECO:0000256" key="3">
    <source>
        <dbReference type="SAM" id="MobiDB-lite"/>
    </source>
</evidence>
<evidence type="ECO:0000313" key="4">
    <source>
        <dbReference type="EMBL" id="KND00521.1"/>
    </source>
</evidence>
<dbReference type="GO" id="GO:0004298">
    <property type="term" value="F:threonine-type endopeptidase activity"/>
    <property type="evidence" value="ECO:0007669"/>
    <property type="project" value="InterPro"/>
</dbReference>
<dbReference type="Pfam" id="PF01112">
    <property type="entry name" value="Asparaginase_2"/>
    <property type="match status" value="1"/>
</dbReference>
<sequence length="384" mass="40975">MPPDRSPGPPVSFICVHAGAGYHHPRTHTALLTLVSEACLSGMRNLLSGTTSCSAATTATNHLESSPLTNAGLGSNLTIQGTVECDASAMCGRTGAFGGVGAVSGIRHPICGAVAVMRGDMQGPGICGLVPPVLLVGEGAKTFCAAQGVEIVQMRSLITDESQTRWERHMRILREAEQQEGERAKKRQRKECRDKSPDLSEQSFPESHLNDTVGCVAQDSTGNITSTVSSGGISLKHPGRVGEAAIYGAGTWSECTPTVSIGCSVSGTGEQIIKTLFARECAKRCLKSDDVAESLREVIREFLDIDLIKGKERNVGVIIYRCELTADESIGDDVDGKKYIREVWWAHTTKSFCVAWMSSADKKPHARVSTLAPGHVMVIDGRPI</sequence>
<dbReference type="EMBL" id="KQ257456">
    <property type="protein sequence ID" value="KND00521.1"/>
    <property type="molecule type" value="Genomic_DNA"/>
</dbReference>
<dbReference type="PANTHER" id="PTHR10188">
    <property type="entry name" value="L-ASPARAGINASE"/>
    <property type="match status" value="1"/>
</dbReference>
<dbReference type="InterPro" id="IPR037464">
    <property type="entry name" value="Taspase1"/>
</dbReference>
<dbReference type="InterPro" id="IPR000246">
    <property type="entry name" value="Peptidase_T2"/>
</dbReference>
<dbReference type="FunCoup" id="A0A0L0HGA9">
    <property type="interactions" value="33"/>
</dbReference>
<evidence type="ECO:0000256" key="2">
    <source>
        <dbReference type="PIRSR" id="PIRSR600246-3"/>
    </source>
</evidence>
<dbReference type="AlphaFoldDB" id="A0A0L0HGA9"/>
<feature type="active site" description="Nucleophile" evidence="1">
    <location>
        <position position="212"/>
    </location>
</feature>
<dbReference type="SUPFAM" id="SSF56235">
    <property type="entry name" value="N-terminal nucleophile aminohydrolases (Ntn hydrolases)"/>
    <property type="match status" value="1"/>
</dbReference>
<dbReference type="GO" id="GO:0005737">
    <property type="term" value="C:cytoplasm"/>
    <property type="evidence" value="ECO:0007669"/>
    <property type="project" value="TreeGrafter"/>
</dbReference>
<proteinExistence type="predicted"/>
<evidence type="ECO:0000313" key="5">
    <source>
        <dbReference type="Proteomes" id="UP000053201"/>
    </source>
</evidence>
<dbReference type="OMA" id="RLWCAFT"/>
<dbReference type="Gene3D" id="3.60.20.30">
    <property type="entry name" value="(Glycosyl)asparaginase"/>
    <property type="match status" value="1"/>
</dbReference>
<dbReference type="GeneID" id="27688261"/>
<dbReference type="CDD" id="cd04514">
    <property type="entry name" value="Taspase1_like"/>
    <property type="match status" value="1"/>
</dbReference>
<name>A0A0L0HGA9_SPIPD</name>
<evidence type="ECO:0000256" key="1">
    <source>
        <dbReference type="PIRSR" id="PIRSR600246-1"/>
    </source>
</evidence>
<feature type="site" description="Cleavage; by autolysis" evidence="2">
    <location>
        <begin position="211"/>
        <end position="212"/>
    </location>
</feature>
<gene>
    <name evidence="4" type="ORF">SPPG_04831</name>
</gene>